<accession>A0A517MX94</accession>
<keyword evidence="2" id="KW-1185">Reference proteome</keyword>
<dbReference type="EMBL" id="CP036263">
    <property type="protein sequence ID" value="QDS99504.1"/>
    <property type="molecule type" value="Genomic_DNA"/>
</dbReference>
<gene>
    <name evidence="1" type="ORF">HG15A2_28280</name>
</gene>
<name>A0A517MX94_9BACT</name>
<proteinExistence type="predicted"/>
<protein>
    <submittedName>
        <fullName evidence="1">Uncharacterized protein</fullName>
    </submittedName>
</protein>
<organism evidence="1 2">
    <name type="scientific">Adhaeretor mobilis</name>
    <dbReference type="NCBI Taxonomy" id="1930276"/>
    <lineage>
        <taxon>Bacteria</taxon>
        <taxon>Pseudomonadati</taxon>
        <taxon>Planctomycetota</taxon>
        <taxon>Planctomycetia</taxon>
        <taxon>Pirellulales</taxon>
        <taxon>Lacipirellulaceae</taxon>
        <taxon>Adhaeretor</taxon>
    </lineage>
</organism>
<dbReference type="AlphaFoldDB" id="A0A517MX94"/>
<evidence type="ECO:0000313" key="2">
    <source>
        <dbReference type="Proteomes" id="UP000319852"/>
    </source>
</evidence>
<dbReference type="Proteomes" id="UP000319852">
    <property type="component" value="Chromosome"/>
</dbReference>
<sequence>MRTSSSQQPNQLAQQRNRGAAIPRCLLPAIAMVIALFSSRPLQAAEDKFWALSAYKIHVTLSVDASARPETNLTREVQSTIERRVQATLTPLWKLTIEPASLSQRELFKRQLPNFTWEDLSDELKAFDKLQTLSIVATNDGYLLRCREYDVYARRWGMPVERRVYQRSMLAEEAFQLLTEAFSPLATIEPVDDDDTRVELVFRGSRLPRRSGDINAVPLIAKDQVFLPVLRRTNRAGELLANGIVPIPWTYLVTDAPEGESCSATVFTGARRPFGSRRRGSVQKLAIGLRQPDASTDVRFYARHSKEQPLPGYEVFLRDAVKETSHPLGVTDAHGTVTVPPGEKPVSMLFLRSDGQLLAKIPVAPGVTPLLEAPIADDPVRLRATAEITEIREQLIDLVARRAIYMARIRARIKEDRIKDAEDIMAQLNDLPSRAFFDRAIKAAQRGSSSEDAQIQQRIDKLFSDTQTLLVKFLDSRPLTELQSELTAAKRG</sequence>
<dbReference type="KEGG" id="amob:HG15A2_28280"/>
<evidence type="ECO:0000313" key="1">
    <source>
        <dbReference type="EMBL" id="QDS99504.1"/>
    </source>
</evidence>
<reference evidence="1 2" key="1">
    <citation type="submission" date="2019-02" db="EMBL/GenBank/DDBJ databases">
        <title>Deep-cultivation of Planctomycetes and their phenomic and genomic characterization uncovers novel biology.</title>
        <authorList>
            <person name="Wiegand S."/>
            <person name="Jogler M."/>
            <person name="Boedeker C."/>
            <person name="Pinto D."/>
            <person name="Vollmers J."/>
            <person name="Rivas-Marin E."/>
            <person name="Kohn T."/>
            <person name="Peeters S.H."/>
            <person name="Heuer A."/>
            <person name="Rast P."/>
            <person name="Oberbeckmann S."/>
            <person name="Bunk B."/>
            <person name="Jeske O."/>
            <person name="Meyerdierks A."/>
            <person name="Storesund J.E."/>
            <person name="Kallscheuer N."/>
            <person name="Luecker S."/>
            <person name="Lage O.M."/>
            <person name="Pohl T."/>
            <person name="Merkel B.J."/>
            <person name="Hornburger P."/>
            <person name="Mueller R.-W."/>
            <person name="Bruemmer F."/>
            <person name="Labrenz M."/>
            <person name="Spormann A.M."/>
            <person name="Op den Camp H."/>
            <person name="Overmann J."/>
            <person name="Amann R."/>
            <person name="Jetten M.S.M."/>
            <person name="Mascher T."/>
            <person name="Medema M.H."/>
            <person name="Devos D.P."/>
            <person name="Kaster A.-K."/>
            <person name="Ovreas L."/>
            <person name="Rohde M."/>
            <person name="Galperin M.Y."/>
            <person name="Jogler C."/>
        </authorList>
    </citation>
    <scope>NUCLEOTIDE SEQUENCE [LARGE SCALE GENOMIC DNA]</scope>
    <source>
        <strain evidence="1 2">HG15A2</strain>
    </source>
</reference>